<proteinExistence type="predicted"/>
<keyword evidence="2" id="KW-1185">Reference proteome</keyword>
<dbReference type="STRING" id="349161.Dred_0592"/>
<accession>A4J231</accession>
<evidence type="ECO:0000313" key="1">
    <source>
        <dbReference type="EMBL" id="ABO49134.1"/>
    </source>
</evidence>
<evidence type="ECO:0000313" key="2">
    <source>
        <dbReference type="Proteomes" id="UP000001556"/>
    </source>
</evidence>
<sequence>MSNQTPSCPKCKHFYITWDRRFPNGCKLYGIKSKYPPSLEVLRATGKTCLVFERKLPGLLD</sequence>
<organism evidence="1 2">
    <name type="scientific">Desulforamulus reducens (strain ATCC BAA-1160 / DSM 100696 / MI-1)</name>
    <name type="common">Desulfotomaculum reducens</name>
    <dbReference type="NCBI Taxonomy" id="349161"/>
    <lineage>
        <taxon>Bacteria</taxon>
        <taxon>Bacillati</taxon>
        <taxon>Bacillota</taxon>
        <taxon>Clostridia</taxon>
        <taxon>Eubacteriales</taxon>
        <taxon>Peptococcaceae</taxon>
        <taxon>Desulforamulus</taxon>
    </lineage>
</organism>
<evidence type="ECO:0008006" key="3">
    <source>
        <dbReference type="Google" id="ProtNLM"/>
    </source>
</evidence>
<dbReference type="EMBL" id="CP000612">
    <property type="protein sequence ID" value="ABO49134.1"/>
    <property type="molecule type" value="Genomic_DNA"/>
</dbReference>
<dbReference type="Proteomes" id="UP000001556">
    <property type="component" value="Chromosome"/>
</dbReference>
<dbReference type="KEGG" id="drm:Dred_0592"/>
<reference evidence="1 2" key="1">
    <citation type="submission" date="2007-03" db="EMBL/GenBank/DDBJ databases">
        <title>Complete sequence of Desulfotomaculum reducens MI-1.</title>
        <authorList>
            <consortium name="US DOE Joint Genome Institute"/>
            <person name="Copeland A."/>
            <person name="Lucas S."/>
            <person name="Lapidus A."/>
            <person name="Barry K."/>
            <person name="Detter J.C."/>
            <person name="Glavina del Rio T."/>
            <person name="Hammon N."/>
            <person name="Israni S."/>
            <person name="Dalin E."/>
            <person name="Tice H."/>
            <person name="Pitluck S."/>
            <person name="Sims D."/>
            <person name="Brettin T."/>
            <person name="Bruce D."/>
            <person name="Han C."/>
            <person name="Tapia R."/>
            <person name="Schmutz J."/>
            <person name="Larimer F."/>
            <person name="Land M."/>
            <person name="Hauser L."/>
            <person name="Kyrpides N."/>
            <person name="Kim E."/>
            <person name="Tebo B.M."/>
            <person name="Richardson P."/>
        </authorList>
    </citation>
    <scope>NUCLEOTIDE SEQUENCE [LARGE SCALE GENOMIC DNA]</scope>
    <source>
        <strain evidence="1 2">MI-1</strain>
    </source>
</reference>
<dbReference type="HOGENOM" id="CLU_197489_1_0_9"/>
<gene>
    <name evidence="1" type="ordered locus">Dred_0592</name>
</gene>
<name>A4J231_DESRM</name>
<dbReference type="eggNOG" id="ENOG5033AUC">
    <property type="taxonomic scope" value="Bacteria"/>
</dbReference>
<protein>
    <recommendedName>
        <fullName evidence="3">Uracil-DNA glycosylase</fullName>
    </recommendedName>
</protein>
<dbReference type="AlphaFoldDB" id="A4J231"/>